<sequence length="92" mass="10122">MTEKVGDTQVTPSLETAAWPHSINIPPELDLVAALERDQVISAFSIPGRQKLIRNVTIGDSSYLSEIEKVENEPVSLCHAPLRSDVNWGLNL</sequence>
<protein>
    <submittedName>
        <fullName evidence="1">Uncharacterized protein</fullName>
    </submittedName>
</protein>
<comment type="caution">
    <text evidence="1">The sequence shown here is derived from an EMBL/GenBank/DDBJ whole genome shotgun (WGS) entry which is preliminary data.</text>
</comment>
<dbReference type="Proteomes" id="UP000433101">
    <property type="component" value="Unassembled WGS sequence"/>
</dbReference>
<keyword evidence="2" id="KW-1185">Reference proteome</keyword>
<reference evidence="1 2" key="1">
    <citation type="submission" date="2019-12" db="EMBL/GenBank/DDBJ databases">
        <authorList>
            <person name="Li M."/>
        </authorList>
    </citation>
    <scope>NUCLEOTIDE SEQUENCE [LARGE SCALE GENOMIC DNA]</scope>
    <source>
        <strain evidence="1 2">GBMRC 2046</strain>
    </source>
</reference>
<dbReference type="EMBL" id="WUMV01000001">
    <property type="protein sequence ID" value="MXN63853.1"/>
    <property type="molecule type" value="Genomic_DNA"/>
</dbReference>
<dbReference type="RefSeq" id="WP_160774075.1">
    <property type="nucleotide sequence ID" value="NZ_WUMV01000001.1"/>
</dbReference>
<evidence type="ECO:0000313" key="1">
    <source>
        <dbReference type="EMBL" id="MXN63853.1"/>
    </source>
</evidence>
<dbReference type="AlphaFoldDB" id="A0A7X3S6D0"/>
<evidence type="ECO:0000313" key="2">
    <source>
        <dbReference type="Proteomes" id="UP000433101"/>
    </source>
</evidence>
<accession>A0A7X3S6D0</accession>
<gene>
    <name evidence="1" type="ORF">GR183_02960</name>
</gene>
<name>A0A7X3S6D0_9HYPH</name>
<proteinExistence type="predicted"/>
<organism evidence="1 2">
    <name type="scientific">Stappia sediminis</name>
    <dbReference type="NCBI Taxonomy" id="2692190"/>
    <lineage>
        <taxon>Bacteria</taxon>
        <taxon>Pseudomonadati</taxon>
        <taxon>Pseudomonadota</taxon>
        <taxon>Alphaproteobacteria</taxon>
        <taxon>Hyphomicrobiales</taxon>
        <taxon>Stappiaceae</taxon>
        <taxon>Stappia</taxon>
    </lineage>
</organism>